<dbReference type="PANTHER" id="PTHR38686:SF1">
    <property type="entry name" value="APOLIPOPROTEIN N-ACYLTRANSFERASE"/>
    <property type="match status" value="1"/>
</dbReference>
<keyword evidence="4 9" id="KW-0808">Transferase</keyword>
<comment type="catalytic activity">
    <reaction evidence="9">
        <text>N-terminal S-1,2-diacyl-sn-glyceryl-L-cysteinyl-[lipoprotein] + a glycerophospholipid = N-acyl-S-1,2-diacyl-sn-glyceryl-L-cysteinyl-[lipoprotein] + a 2-acyl-sn-glycero-3-phospholipid + H(+)</text>
        <dbReference type="Rhea" id="RHEA:48228"/>
        <dbReference type="Rhea" id="RHEA-COMP:14681"/>
        <dbReference type="Rhea" id="RHEA-COMP:14684"/>
        <dbReference type="ChEBI" id="CHEBI:15378"/>
        <dbReference type="ChEBI" id="CHEBI:136912"/>
        <dbReference type="ChEBI" id="CHEBI:140656"/>
        <dbReference type="ChEBI" id="CHEBI:140657"/>
        <dbReference type="ChEBI" id="CHEBI:140660"/>
        <dbReference type="EC" id="2.3.1.269"/>
    </reaction>
</comment>
<dbReference type="InterPro" id="IPR036526">
    <property type="entry name" value="C-N_Hydrolase_sf"/>
</dbReference>
<evidence type="ECO:0000256" key="7">
    <source>
        <dbReference type="ARBA" id="ARBA00023136"/>
    </source>
</evidence>
<feature type="transmembrane region" description="Helical" evidence="9">
    <location>
        <begin position="545"/>
        <end position="567"/>
    </location>
</feature>
<dbReference type="InterPro" id="IPR003010">
    <property type="entry name" value="C-N_Hydrolase"/>
</dbReference>
<evidence type="ECO:0000256" key="2">
    <source>
        <dbReference type="ARBA" id="ARBA00010065"/>
    </source>
</evidence>
<feature type="transmembrane region" description="Helical" evidence="9">
    <location>
        <begin position="30"/>
        <end position="47"/>
    </location>
</feature>
<evidence type="ECO:0000256" key="3">
    <source>
        <dbReference type="ARBA" id="ARBA00022475"/>
    </source>
</evidence>
<keyword evidence="5 9" id="KW-0812">Transmembrane</keyword>
<dbReference type="STRING" id="1346791.M529_05075"/>
<keyword evidence="12" id="KW-1185">Reference proteome</keyword>
<comment type="function">
    <text evidence="9">Catalyzes the phospholipid dependent N-acylation of the N-terminal cysteine of apolipoprotein, the last step in lipoprotein maturation.</text>
</comment>
<dbReference type="UniPathway" id="UPA00666"/>
<feature type="transmembrane region" description="Helical" evidence="9">
    <location>
        <begin position="244"/>
        <end position="265"/>
    </location>
</feature>
<dbReference type="Proteomes" id="UP000015523">
    <property type="component" value="Unassembled WGS sequence"/>
</dbReference>
<dbReference type="InterPro" id="IPR004563">
    <property type="entry name" value="Apolipo_AcylTrfase"/>
</dbReference>
<keyword evidence="7 9" id="KW-0472">Membrane</keyword>
<dbReference type="RefSeq" id="WP_021316955.1">
    <property type="nucleotide sequence ID" value="NZ_AUWY01000047.1"/>
</dbReference>
<dbReference type="PROSITE" id="PS50263">
    <property type="entry name" value="CN_HYDROLASE"/>
    <property type="match status" value="1"/>
</dbReference>
<feature type="transmembrane region" description="Helical" evidence="9">
    <location>
        <begin position="154"/>
        <end position="176"/>
    </location>
</feature>
<comment type="subcellular location">
    <subcellularLocation>
        <location evidence="1 9">Cell membrane</location>
        <topology evidence="1 9">Multi-pass membrane protein</topology>
    </subcellularLocation>
</comment>
<sequence length="573" mass="61687">MRTMIARHPKLAALIAGILSATGFEPLKLWPVALACLALLILLIESAPDRRAAFLRGWLFGLGHFSLGLNWIAHAFTFQDAMPHWFGYAAVLLLSLYLAIYPGLATLGAWWLRSVIPAKAGIHLPTSQRGMGPEMASRLRGNDGNEGGILSLRLLLAATWLVTEYLRATLFTGFAWNPLGAILLPTGAAIAATVVGTYGLSAIVIVLAGALLFDAQRWINEGAGWSGWKAGLKSAWRDGTWPSYAILSPLGLLLPLVPFFLLLSLSTSPAPPPPPGAPRIRVVQPNIGQDQKYSVENEFANFRKLAALSGETRPAPRLIFWPEAAIPAYLDLEPEWRGRLAALLGPGDLLLTGADKVYFEPVEQNGTLVNKMVAANNSVWIVTPQGTLPGRYDKAHLVPYGEYLPMRPILSAIGLSRLVPGDIDFKPGPGPQSLVLPASLGRPELKMGVQICYEIIFSGHVIDAANRPAFLFNPSNDAWFGSWGPVQHLAQARLRALEEGIPIIRSTPTGVSAVIDARGHVVGSLGRNRAGYLDSGLPPALPPTLFARFGNILPFLFAALLLGAAIATRSRSR</sequence>
<comment type="similarity">
    <text evidence="2 9">Belongs to the CN hydrolase family. Apolipoprotein N-acyltransferase subfamily.</text>
</comment>
<dbReference type="Pfam" id="PF20154">
    <property type="entry name" value="LNT_N"/>
    <property type="match status" value="1"/>
</dbReference>
<dbReference type="HAMAP" id="MF_01148">
    <property type="entry name" value="Lnt"/>
    <property type="match status" value="1"/>
</dbReference>
<keyword evidence="3 9" id="KW-1003">Cell membrane</keyword>
<feature type="domain" description="CN hydrolase" evidence="10">
    <location>
        <begin position="283"/>
        <end position="539"/>
    </location>
</feature>
<evidence type="ECO:0000313" key="11">
    <source>
        <dbReference type="EMBL" id="EQB33167.1"/>
    </source>
</evidence>
<evidence type="ECO:0000256" key="5">
    <source>
        <dbReference type="ARBA" id="ARBA00022692"/>
    </source>
</evidence>
<evidence type="ECO:0000256" key="1">
    <source>
        <dbReference type="ARBA" id="ARBA00004651"/>
    </source>
</evidence>
<feature type="transmembrane region" description="Helical" evidence="9">
    <location>
        <begin position="188"/>
        <end position="213"/>
    </location>
</feature>
<comment type="caution">
    <text evidence="11">The sequence shown here is derived from an EMBL/GenBank/DDBJ whole genome shotgun (WGS) entry which is preliminary data.</text>
</comment>
<feature type="transmembrane region" description="Helical" evidence="9">
    <location>
        <begin position="54"/>
        <end position="73"/>
    </location>
</feature>
<evidence type="ECO:0000256" key="9">
    <source>
        <dbReference type="HAMAP-Rule" id="MF_01148"/>
    </source>
</evidence>
<dbReference type="AlphaFoldDB" id="T0J8N5"/>
<evidence type="ECO:0000256" key="8">
    <source>
        <dbReference type="ARBA" id="ARBA00023315"/>
    </source>
</evidence>
<feature type="transmembrane region" description="Helical" evidence="9">
    <location>
        <begin position="85"/>
        <end position="112"/>
    </location>
</feature>
<keyword evidence="8 9" id="KW-0012">Acyltransferase</keyword>
<dbReference type="Pfam" id="PF00795">
    <property type="entry name" value="CN_hydrolase"/>
    <property type="match status" value="1"/>
</dbReference>
<accession>T0J8N5</accession>
<dbReference type="GO" id="GO:0005886">
    <property type="term" value="C:plasma membrane"/>
    <property type="evidence" value="ECO:0007669"/>
    <property type="project" value="UniProtKB-SubCell"/>
</dbReference>
<organism evidence="11 12">
    <name type="scientific">Sphingobium ummariense RL-3</name>
    <dbReference type="NCBI Taxonomy" id="1346791"/>
    <lineage>
        <taxon>Bacteria</taxon>
        <taxon>Pseudomonadati</taxon>
        <taxon>Pseudomonadota</taxon>
        <taxon>Alphaproteobacteria</taxon>
        <taxon>Sphingomonadales</taxon>
        <taxon>Sphingomonadaceae</taxon>
        <taxon>Sphingobium</taxon>
    </lineage>
</organism>
<name>T0J8N5_9SPHN</name>
<reference evidence="11 12" key="1">
    <citation type="journal article" date="2013" name="Genome Announc.">
        <title>Draft Genome Sequence of Sphingobium ummariense Strain RL-3, a Hexachlorocyclohexane-Degrading Bacterium.</title>
        <authorList>
            <person name="Kohli P."/>
            <person name="Dua A."/>
            <person name="Sangwan N."/>
            <person name="Oldach P."/>
            <person name="Khurana J.P."/>
            <person name="Lal R."/>
        </authorList>
    </citation>
    <scope>NUCLEOTIDE SEQUENCE [LARGE SCALE GENOMIC DNA]</scope>
    <source>
        <strain evidence="11 12">RL-3</strain>
    </source>
</reference>
<comment type="pathway">
    <text evidence="9">Protein modification; lipoprotein biosynthesis (N-acyl transfer).</text>
</comment>
<dbReference type="CDD" id="cd07571">
    <property type="entry name" value="ALP_N-acyl_transferase"/>
    <property type="match status" value="1"/>
</dbReference>
<keyword evidence="6 9" id="KW-1133">Transmembrane helix</keyword>
<dbReference type="InterPro" id="IPR045378">
    <property type="entry name" value="LNT_N"/>
</dbReference>
<evidence type="ECO:0000256" key="4">
    <source>
        <dbReference type="ARBA" id="ARBA00022679"/>
    </source>
</evidence>
<dbReference type="OrthoDB" id="9804277at2"/>
<dbReference type="Gene3D" id="3.60.110.10">
    <property type="entry name" value="Carbon-nitrogen hydrolase"/>
    <property type="match status" value="1"/>
</dbReference>
<protein>
    <recommendedName>
        <fullName evidence="9">Apolipoprotein N-acyltransferase</fullName>
        <shortName evidence="9">ALP N-acyltransferase</shortName>
        <ecNumber evidence="9">2.3.1.269</ecNumber>
    </recommendedName>
</protein>
<evidence type="ECO:0000259" key="10">
    <source>
        <dbReference type="PROSITE" id="PS50263"/>
    </source>
</evidence>
<dbReference type="eggNOG" id="COG0815">
    <property type="taxonomic scope" value="Bacteria"/>
</dbReference>
<dbReference type="PATRIC" id="fig|1346791.3.peg.974"/>
<proteinExistence type="inferred from homology"/>
<evidence type="ECO:0000313" key="12">
    <source>
        <dbReference type="Proteomes" id="UP000015523"/>
    </source>
</evidence>
<dbReference type="GO" id="GO:0016410">
    <property type="term" value="F:N-acyltransferase activity"/>
    <property type="evidence" value="ECO:0007669"/>
    <property type="project" value="UniProtKB-UniRule"/>
</dbReference>
<dbReference type="PANTHER" id="PTHR38686">
    <property type="entry name" value="APOLIPOPROTEIN N-ACYLTRANSFERASE"/>
    <property type="match status" value="1"/>
</dbReference>
<dbReference type="EMBL" id="AUWY01000047">
    <property type="protein sequence ID" value="EQB33167.1"/>
    <property type="molecule type" value="Genomic_DNA"/>
</dbReference>
<gene>
    <name evidence="9" type="primary">lnt</name>
    <name evidence="11" type="ORF">M529_05075</name>
</gene>
<dbReference type="SUPFAM" id="SSF56317">
    <property type="entry name" value="Carbon-nitrogen hydrolase"/>
    <property type="match status" value="1"/>
</dbReference>
<evidence type="ECO:0000256" key="6">
    <source>
        <dbReference type="ARBA" id="ARBA00022989"/>
    </source>
</evidence>
<dbReference type="NCBIfam" id="TIGR00546">
    <property type="entry name" value="lnt"/>
    <property type="match status" value="1"/>
</dbReference>
<dbReference type="GO" id="GO:0042158">
    <property type="term" value="P:lipoprotein biosynthetic process"/>
    <property type="evidence" value="ECO:0007669"/>
    <property type="project" value="UniProtKB-UniRule"/>
</dbReference>
<dbReference type="EC" id="2.3.1.269" evidence="9"/>